<dbReference type="Pfam" id="PF20060">
    <property type="entry name" value="DUF6459"/>
    <property type="match status" value="1"/>
</dbReference>
<name>A0A6I8LK70_9PSEU</name>
<dbReference type="Proteomes" id="UP000399805">
    <property type="component" value="Unassembled WGS sequence"/>
</dbReference>
<keyword evidence="3" id="KW-1185">Reference proteome</keyword>
<dbReference type="EMBL" id="CABVGP010000001">
    <property type="protein sequence ID" value="VVJ15659.1"/>
    <property type="molecule type" value="Genomic_DNA"/>
</dbReference>
<reference evidence="2 3" key="1">
    <citation type="submission" date="2019-09" db="EMBL/GenBank/DDBJ databases">
        <authorList>
            <person name="Leyn A S."/>
        </authorList>
    </citation>
    <scope>NUCLEOTIDE SEQUENCE [LARGE SCALE GENOMIC DNA]</scope>
    <source>
        <strain evidence="2">AA231_1</strain>
    </source>
</reference>
<accession>A0A6I8LK70</accession>
<evidence type="ECO:0000313" key="2">
    <source>
        <dbReference type="EMBL" id="VVJ15659.1"/>
    </source>
</evidence>
<protein>
    <submittedName>
        <fullName evidence="2">Uncharacterized protein</fullName>
    </submittedName>
</protein>
<evidence type="ECO:0000256" key="1">
    <source>
        <dbReference type="SAM" id="MobiDB-lite"/>
    </source>
</evidence>
<sequence length="154" mass="17248">MSEEHSVRTLVHTEVPRRAERPPAMPRREHRRGDARLPVPRQLEASEVHRVLNMLLEAYDGRRPVPQIRGLVGPEVFAGLSGPHRAGPRHRMRRVHVCTPVAGVIEACARVEVAGRSFALAARFTRTPAGWQCVRFALLKPGRPDQQARRQAAA</sequence>
<proteinExistence type="predicted"/>
<organism evidence="2 3">
    <name type="scientific">Amycolatopsis camponoti</name>
    <dbReference type="NCBI Taxonomy" id="2606593"/>
    <lineage>
        <taxon>Bacteria</taxon>
        <taxon>Bacillati</taxon>
        <taxon>Actinomycetota</taxon>
        <taxon>Actinomycetes</taxon>
        <taxon>Pseudonocardiales</taxon>
        <taxon>Pseudonocardiaceae</taxon>
        <taxon>Amycolatopsis</taxon>
    </lineage>
</organism>
<dbReference type="InterPro" id="IPR045596">
    <property type="entry name" value="DUF6459"/>
</dbReference>
<dbReference type="AlphaFoldDB" id="A0A6I8LK70"/>
<evidence type="ECO:0000313" key="3">
    <source>
        <dbReference type="Proteomes" id="UP000399805"/>
    </source>
</evidence>
<feature type="region of interest" description="Disordered" evidence="1">
    <location>
        <begin position="1"/>
        <end position="34"/>
    </location>
</feature>
<gene>
    <name evidence="2" type="ORF">AA23TX_00680</name>
</gene>